<evidence type="ECO:0000256" key="3">
    <source>
        <dbReference type="ARBA" id="ARBA00022483"/>
    </source>
</evidence>
<comment type="subcellular location">
    <subcellularLocation>
        <location evidence="1">Target cell membrane</location>
    </subcellularLocation>
</comment>
<dbReference type="GO" id="GO:0005925">
    <property type="term" value="C:focal adhesion"/>
    <property type="evidence" value="ECO:0007669"/>
    <property type="project" value="TreeGrafter"/>
</dbReference>
<keyword evidence="5" id="KW-0528">Neurotoxin</keyword>
<organism evidence="7 8">
    <name type="scientific">Dermatophagoides pteronyssinus</name>
    <name type="common">European house dust mite</name>
    <dbReference type="NCBI Taxonomy" id="6956"/>
    <lineage>
        <taxon>Eukaryota</taxon>
        <taxon>Metazoa</taxon>
        <taxon>Ecdysozoa</taxon>
        <taxon>Arthropoda</taxon>
        <taxon>Chelicerata</taxon>
        <taxon>Arachnida</taxon>
        <taxon>Acari</taxon>
        <taxon>Acariformes</taxon>
        <taxon>Sarcoptiformes</taxon>
        <taxon>Astigmata</taxon>
        <taxon>Psoroptidia</taxon>
        <taxon>Analgoidea</taxon>
        <taxon>Pyroglyphidae</taxon>
        <taxon>Dermatophagoidinae</taxon>
        <taxon>Dermatophagoides</taxon>
    </lineage>
</organism>
<dbReference type="PANTHER" id="PTHR44329">
    <property type="entry name" value="SERINE/THREONINE-PROTEIN KINASE TNNI3K-RELATED"/>
    <property type="match status" value="1"/>
</dbReference>
<dbReference type="InterPro" id="IPR036770">
    <property type="entry name" value="Ankyrin_rpt-contain_sf"/>
</dbReference>
<evidence type="ECO:0000313" key="8">
    <source>
        <dbReference type="RefSeq" id="XP_027194263.1"/>
    </source>
</evidence>
<dbReference type="PROSITE" id="PS50011">
    <property type="entry name" value="PROTEIN_KINASE_DOM"/>
    <property type="match status" value="1"/>
</dbReference>
<evidence type="ECO:0000256" key="6">
    <source>
        <dbReference type="ARBA" id="ARBA00023298"/>
    </source>
</evidence>
<dbReference type="GO" id="GO:0007160">
    <property type="term" value="P:cell-matrix adhesion"/>
    <property type="evidence" value="ECO:0007669"/>
    <property type="project" value="TreeGrafter"/>
</dbReference>
<dbReference type="SUPFAM" id="SSF48403">
    <property type="entry name" value="Ankyrin repeat"/>
    <property type="match status" value="1"/>
</dbReference>
<dbReference type="InterPro" id="IPR002110">
    <property type="entry name" value="Ankyrin_rpt"/>
</dbReference>
<dbReference type="GO" id="GO:0007229">
    <property type="term" value="P:integrin-mediated signaling pathway"/>
    <property type="evidence" value="ECO:0007669"/>
    <property type="project" value="UniProtKB-KW"/>
</dbReference>
<accession>A0A6P6XNB6</accession>
<keyword evidence="5" id="KW-0638">Presynaptic neurotoxin</keyword>
<dbReference type="OrthoDB" id="6718656at2759"/>
<dbReference type="Gene3D" id="3.30.200.20">
    <property type="entry name" value="Phosphorylase Kinase, domain 1"/>
    <property type="match status" value="1"/>
</dbReference>
<dbReference type="GO" id="GO:0044231">
    <property type="term" value="C:host cell presynaptic membrane"/>
    <property type="evidence" value="ECO:0007669"/>
    <property type="project" value="UniProtKB-KW"/>
</dbReference>
<dbReference type="InParanoid" id="A0A6P6XNB6"/>
<name>A0A6P6XNB6_DERPT</name>
<dbReference type="PANTHER" id="PTHR44329:SF57">
    <property type="entry name" value="INTEGRIN-LINKED PROTEIN KINASE"/>
    <property type="match status" value="1"/>
</dbReference>
<dbReference type="GO" id="GO:0005524">
    <property type="term" value="F:ATP binding"/>
    <property type="evidence" value="ECO:0007669"/>
    <property type="project" value="InterPro"/>
</dbReference>
<dbReference type="GO" id="GO:0006887">
    <property type="term" value="P:exocytosis"/>
    <property type="evidence" value="ECO:0007669"/>
    <property type="project" value="UniProtKB-KW"/>
</dbReference>
<keyword evidence="6" id="KW-1053">Target membrane</keyword>
<keyword evidence="3" id="KW-0268">Exocytosis</keyword>
<dbReference type="Pfam" id="PF12796">
    <property type="entry name" value="Ank_2"/>
    <property type="match status" value="1"/>
</dbReference>
<dbReference type="PROSITE" id="PS50297">
    <property type="entry name" value="ANK_REP_REGION"/>
    <property type="match status" value="3"/>
</dbReference>
<dbReference type="FunFam" id="1.25.40.20:FF:000050">
    <property type="entry name" value="integrin-linked protein kinase"/>
    <property type="match status" value="1"/>
</dbReference>
<comment type="similarity">
    <text evidence="2">Belongs to the protein kinase superfamily. TKL Ser/Thr protein kinase family.</text>
</comment>
<keyword evidence="7" id="KW-1185">Reference proteome</keyword>
<evidence type="ECO:0000256" key="1">
    <source>
        <dbReference type="ARBA" id="ARBA00004175"/>
    </source>
</evidence>
<dbReference type="SUPFAM" id="SSF56112">
    <property type="entry name" value="Protein kinase-like (PK-like)"/>
    <property type="match status" value="1"/>
</dbReference>
<evidence type="ECO:0000313" key="7">
    <source>
        <dbReference type="Proteomes" id="UP000515146"/>
    </source>
</evidence>
<dbReference type="Pfam" id="PF07714">
    <property type="entry name" value="PK_Tyr_Ser-Thr"/>
    <property type="match status" value="1"/>
</dbReference>
<evidence type="ECO:0000256" key="2">
    <source>
        <dbReference type="ARBA" id="ARBA00005843"/>
    </source>
</evidence>
<dbReference type="Proteomes" id="UP000515146">
    <property type="component" value="Unplaced"/>
</dbReference>
<protein>
    <submittedName>
        <fullName evidence="8">Integrin-linked protein kinase homolog pat-4-like</fullName>
    </submittedName>
</protein>
<dbReference type="Gene3D" id="1.25.40.20">
    <property type="entry name" value="Ankyrin repeat-containing domain"/>
    <property type="match status" value="1"/>
</dbReference>
<dbReference type="InterPro" id="IPR001245">
    <property type="entry name" value="Ser-Thr/Tyr_kinase_cat_dom"/>
</dbReference>
<reference evidence="8" key="1">
    <citation type="submission" date="2025-08" db="UniProtKB">
        <authorList>
            <consortium name="RefSeq"/>
        </authorList>
    </citation>
    <scope>IDENTIFICATION</scope>
    <source>
        <strain evidence="8">Airmid</strain>
    </source>
</reference>
<dbReference type="GeneID" id="113788984"/>
<keyword evidence="6" id="KW-0472">Membrane</keyword>
<dbReference type="Gene3D" id="1.10.510.10">
    <property type="entry name" value="Transferase(Phosphotransferase) domain 1"/>
    <property type="match status" value="1"/>
</dbReference>
<dbReference type="GO" id="GO:0044218">
    <property type="term" value="C:other organism cell membrane"/>
    <property type="evidence" value="ECO:0007669"/>
    <property type="project" value="UniProtKB-KW"/>
</dbReference>
<proteinExistence type="inferred from homology"/>
<dbReference type="AlphaFoldDB" id="A0A6P6XNB6"/>
<keyword evidence="5" id="KW-0800">Toxin</keyword>
<dbReference type="InterPro" id="IPR051681">
    <property type="entry name" value="Ser/Thr_Kinases-Pseudokinases"/>
</dbReference>
<dbReference type="CTD" id="3611"/>
<dbReference type="GO" id="GO:0034446">
    <property type="term" value="P:substrate adhesion-dependent cell spreading"/>
    <property type="evidence" value="ECO:0007669"/>
    <property type="project" value="TreeGrafter"/>
</dbReference>
<dbReference type="Pfam" id="PF00023">
    <property type="entry name" value="Ank"/>
    <property type="match status" value="1"/>
</dbReference>
<dbReference type="FunFam" id="3.30.200.20:FF:000245">
    <property type="entry name" value="Integrin-linked protein kinase"/>
    <property type="match status" value="1"/>
</dbReference>
<sequence length="453" mass="51397">MDDIFHWCKDGNALLVRVWLDDIANDMNQGDDHGFSPLHWAAFSGHLSLVEMLIAKGARLNATNMGDDTALHLAAAHGHRDVVNLLIKNRADFNLLNEHGNTPLHYACFWGYKDVAEDLINSGAICNITNKYGEIPFDKCKAILREDLEQLAMRNGQDLSRKFPYKDQAWFGTTKRSRDATLSRFAGLKLEELLLQQKMSTTPSGETWRGIWQRNKTDICAKFLAVSGEMSPRIPRDFAEEYPRLRIFSHPNVLPVIGCVNSPPNLVVVNQCMPYGSLYKVLHEGSPIVVDSQRALQFAIDIARGMSFLHTLNPLIPRFYLSSKHVMIDEDLTARINMADAKFSFQEKNKFYNPGWMSPEALQKKHSEINIAKSDMWSFAILLWELTTRQVPFAEFPPMEIGMKIALEALRVSIPPGISPQMARLIKICMNEDPGKRPSFDQIIPILEKMRLS</sequence>
<dbReference type="GO" id="GO:0004674">
    <property type="term" value="F:protein serine/threonine kinase activity"/>
    <property type="evidence" value="ECO:0007669"/>
    <property type="project" value="TreeGrafter"/>
</dbReference>
<evidence type="ECO:0000256" key="4">
    <source>
        <dbReference type="ARBA" id="ARBA00022537"/>
    </source>
</evidence>
<dbReference type="RefSeq" id="XP_027194263.1">
    <property type="nucleotide sequence ID" value="XM_027338462.1"/>
</dbReference>
<dbReference type="FunCoup" id="A0A6P6XNB6">
    <property type="interactions" value="962"/>
</dbReference>
<gene>
    <name evidence="8" type="primary">LOC113788984</name>
</gene>
<dbReference type="SMART" id="SM00248">
    <property type="entry name" value="ANK"/>
    <property type="match status" value="3"/>
</dbReference>
<evidence type="ECO:0000256" key="5">
    <source>
        <dbReference type="ARBA" id="ARBA00023028"/>
    </source>
</evidence>
<dbReference type="KEGG" id="dpte:113788984"/>
<dbReference type="PIRSF" id="PIRSF000654">
    <property type="entry name" value="Integrin-linked_kinase"/>
    <property type="match status" value="1"/>
</dbReference>
<dbReference type="GO" id="GO:0001725">
    <property type="term" value="C:stress fiber"/>
    <property type="evidence" value="ECO:0007669"/>
    <property type="project" value="TreeGrafter"/>
</dbReference>
<dbReference type="PROSITE" id="PS50088">
    <property type="entry name" value="ANK_REPEAT"/>
    <property type="match status" value="3"/>
</dbReference>
<dbReference type="InterPro" id="IPR011009">
    <property type="entry name" value="Kinase-like_dom_sf"/>
</dbReference>
<dbReference type="InterPro" id="IPR000719">
    <property type="entry name" value="Prot_kinase_dom"/>
</dbReference>
<dbReference type="OMA" id="CREGNAM"/>
<keyword evidence="4" id="KW-1052">Target cell membrane</keyword>